<dbReference type="GO" id="GO:0000160">
    <property type="term" value="P:phosphorelay signal transduction system"/>
    <property type="evidence" value="ECO:0007669"/>
    <property type="project" value="InterPro"/>
</dbReference>
<accession>R8NAA4</accession>
<dbReference type="InterPro" id="IPR011006">
    <property type="entry name" value="CheY-like_superfamily"/>
</dbReference>
<dbReference type="InterPro" id="IPR001789">
    <property type="entry name" value="Sig_transdc_resp-reg_receiver"/>
</dbReference>
<dbReference type="RefSeq" id="WP_016119750.1">
    <property type="nucleotide sequence ID" value="NZ_KB976677.1"/>
</dbReference>
<dbReference type="SMART" id="SM00331">
    <property type="entry name" value="PP2C_SIG"/>
    <property type="match status" value="1"/>
</dbReference>
<keyword evidence="1" id="KW-0378">Hydrolase</keyword>
<dbReference type="PANTHER" id="PTHR43156">
    <property type="entry name" value="STAGE II SPORULATION PROTEIN E-RELATED"/>
    <property type="match status" value="1"/>
</dbReference>
<dbReference type="PATRIC" id="fig|1053236.3.peg.1659"/>
<evidence type="ECO:0000259" key="4">
    <source>
        <dbReference type="PROSITE" id="PS50110"/>
    </source>
</evidence>
<dbReference type="Gene3D" id="3.60.40.10">
    <property type="entry name" value="PPM-type phosphatase domain"/>
    <property type="match status" value="1"/>
</dbReference>
<feature type="modified residue" description="4-aspartylphosphate" evidence="2">
    <location>
        <position position="59"/>
    </location>
</feature>
<dbReference type="SUPFAM" id="SSF52172">
    <property type="entry name" value="CheY-like"/>
    <property type="match status" value="1"/>
</dbReference>
<dbReference type="SMART" id="SM00448">
    <property type="entry name" value="REC"/>
    <property type="match status" value="1"/>
</dbReference>
<comment type="caution">
    <text evidence="5">The sequence shown here is derived from an EMBL/GenBank/DDBJ whole genome shotgun (WGS) entry which is preliminary data.</text>
</comment>
<protein>
    <submittedName>
        <fullName evidence="5">Sigma factor sigB regulation protein rsbU</fullName>
    </submittedName>
</protein>
<dbReference type="GO" id="GO:0016791">
    <property type="term" value="F:phosphatase activity"/>
    <property type="evidence" value="ECO:0007669"/>
    <property type="project" value="TreeGrafter"/>
</dbReference>
<feature type="coiled-coil region" evidence="3">
    <location>
        <begin position="125"/>
        <end position="155"/>
    </location>
</feature>
<dbReference type="InterPro" id="IPR052016">
    <property type="entry name" value="Bact_Sigma-Reg"/>
</dbReference>
<dbReference type="InterPro" id="IPR036457">
    <property type="entry name" value="PPM-type-like_dom_sf"/>
</dbReference>
<dbReference type="PROSITE" id="PS50110">
    <property type="entry name" value="RESPONSE_REGULATORY"/>
    <property type="match status" value="1"/>
</dbReference>
<evidence type="ECO:0000313" key="5">
    <source>
        <dbReference type="EMBL" id="EOP43247.1"/>
    </source>
</evidence>
<evidence type="ECO:0000256" key="2">
    <source>
        <dbReference type="PROSITE-ProRule" id="PRU00169"/>
    </source>
</evidence>
<dbReference type="EMBL" id="AHFE01000037">
    <property type="protein sequence ID" value="EOP43247.1"/>
    <property type="molecule type" value="Genomic_DNA"/>
</dbReference>
<evidence type="ECO:0000256" key="3">
    <source>
        <dbReference type="SAM" id="Coils"/>
    </source>
</evidence>
<name>R8NAA4_BACCX</name>
<dbReference type="FunFam" id="3.40.50.2300:FF:000488">
    <property type="entry name" value="DNA-binding response regulator"/>
    <property type="match status" value="1"/>
</dbReference>
<gene>
    <name evidence="5" type="ORF">IK1_00297</name>
</gene>
<evidence type="ECO:0000313" key="6">
    <source>
        <dbReference type="Proteomes" id="UP000014020"/>
    </source>
</evidence>
<dbReference type="Gene3D" id="3.40.50.2300">
    <property type="match status" value="1"/>
</dbReference>
<dbReference type="Pfam" id="PF00072">
    <property type="entry name" value="Response_reg"/>
    <property type="match status" value="1"/>
</dbReference>
<proteinExistence type="predicted"/>
<keyword evidence="3" id="KW-0175">Coiled coil</keyword>
<dbReference type="Pfam" id="PF07228">
    <property type="entry name" value="SpoIIE"/>
    <property type="match status" value="1"/>
</dbReference>
<keyword evidence="2" id="KW-0597">Phosphoprotein</keyword>
<dbReference type="InterPro" id="IPR001932">
    <property type="entry name" value="PPM-type_phosphatase-like_dom"/>
</dbReference>
<evidence type="ECO:0000256" key="1">
    <source>
        <dbReference type="ARBA" id="ARBA00022801"/>
    </source>
</evidence>
<reference evidence="6" key="1">
    <citation type="submission" date="2012-12" db="EMBL/GenBank/DDBJ databases">
        <title>The genome sequence of Bacillus cereus VD146.</title>
        <authorList>
            <consortium name="The Broad Institute Genome Sequencing Platform"/>
            <consortium name="The Broad Institute Genome Sequencing Center for Infectious Disease"/>
            <person name="Feldgarden M."/>
            <person name="Van der Auwera G.A."/>
            <person name="Mahillon J."/>
            <person name="Duprez V."/>
            <person name="Timmery S."/>
            <person name="Mattelet C."/>
            <person name="Dierick K."/>
            <person name="Sun M."/>
            <person name="Yu Z."/>
            <person name="Zhu L."/>
            <person name="Hu X."/>
            <person name="Shank E.B."/>
            <person name="Swiecicka I."/>
            <person name="Hansen B.M."/>
            <person name="Andrup L."/>
            <person name="Walker B."/>
            <person name="Young S.K."/>
            <person name="Zeng Q."/>
            <person name="Gargeya S."/>
            <person name="Fitzgerald M."/>
            <person name="Haas B."/>
            <person name="Abouelleil A."/>
            <person name="Alvarado L."/>
            <person name="Arachchi H.M."/>
            <person name="Berlin A.M."/>
            <person name="Chapman S.B."/>
            <person name="Dewar J."/>
            <person name="Goldberg J."/>
            <person name="Griggs A."/>
            <person name="Gujja S."/>
            <person name="Hansen M."/>
            <person name="Howarth C."/>
            <person name="Imamovic A."/>
            <person name="Larimer J."/>
            <person name="McCowan C."/>
            <person name="Murphy C."/>
            <person name="Neiman D."/>
            <person name="Pearson M."/>
            <person name="Priest M."/>
            <person name="Roberts A."/>
            <person name="Saif S."/>
            <person name="Shea T."/>
            <person name="Sisk P."/>
            <person name="Sykes S."/>
            <person name="Wortman J."/>
            <person name="Nusbaum C."/>
            <person name="Birren B."/>
        </authorList>
    </citation>
    <scope>NUCLEOTIDE SEQUENCE [LARGE SCALE GENOMIC DNA]</scope>
    <source>
        <strain evidence="6">VD146</strain>
    </source>
</reference>
<organism evidence="5 6">
    <name type="scientific">Bacillus cereus (strain VD146)</name>
    <dbReference type="NCBI Taxonomy" id="1053236"/>
    <lineage>
        <taxon>Bacteria</taxon>
        <taxon>Bacillati</taxon>
        <taxon>Bacillota</taxon>
        <taxon>Bacilli</taxon>
        <taxon>Bacillales</taxon>
        <taxon>Bacillaceae</taxon>
        <taxon>Bacillus</taxon>
        <taxon>Bacillus cereus group</taxon>
    </lineage>
</organism>
<feature type="domain" description="Response regulatory" evidence="4">
    <location>
        <begin position="2"/>
        <end position="126"/>
    </location>
</feature>
<dbReference type="HOGENOM" id="CLU_000445_43_7_9"/>
<dbReference type="PANTHER" id="PTHR43156:SF14">
    <property type="entry name" value="PHOSPHOSERINE PHOSPHATASE RSBP"/>
    <property type="match status" value="1"/>
</dbReference>
<dbReference type="Proteomes" id="UP000014020">
    <property type="component" value="Unassembled WGS sequence"/>
</dbReference>
<dbReference type="AlphaFoldDB" id="R8NAA4"/>
<dbReference type="SUPFAM" id="SSF81606">
    <property type="entry name" value="PP2C-like"/>
    <property type="match status" value="1"/>
</dbReference>
<sequence>MSILIVDDNPVNIFVIEKILKQAGYQDLVSLNSAQELFEYIHFGKDSSRHNEIDLILLDIMMPEIDGLEVCRRLQNEEKFKDIPIIFVTALEDANKLAEALDIGAMDYITKPINKVELLARMRVALRLKSELNWHKEQEENLRNELDLATQVQRNLLSSPLREDHIKIEASYIPSFKLAGDMYYWYKIDENRYGIILLDVMGHGVSASLVCMFISSVLRETIKCLIDPELVIKDLNKYMTLLHNENDNIPYYFTAIYLVVNTENRTIEYVNAGHPSGYVLVDEENIIELDRGSCAVGFFDEIKVEKTVIPFEKNAQILLFTDGVLESIANDEFESEEKLRTFTERKWGDLEGEIEGFYKEEQKKTQSDDMCLIMIQTNAK</sequence>